<dbReference type="STRING" id="1618671.UY67_C0007G0016"/>
<proteinExistence type="predicted"/>
<name>A0A0G1WZY6_9BACT</name>
<accession>A0A0G1WZY6</accession>
<dbReference type="InterPro" id="IPR029045">
    <property type="entry name" value="ClpP/crotonase-like_dom_sf"/>
</dbReference>
<dbReference type="InterPro" id="IPR023562">
    <property type="entry name" value="ClpP/TepA"/>
</dbReference>
<evidence type="ECO:0000313" key="2">
    <source>
        <dbReference type="Proteomes" id="UP000034273"/>
    </source>
</evidence>
<dbReference type="Pfam" id="PF00574">
    <property type="entry name" value="CLP_protease"/>
    <property type="match status" value="1"/>
</dbReference>
<dbReference type="EMBL" id="LCQW01000007">
    <property type="protein sequence ID" value="KKW24448.1"/>
    <property type="molecule type" value="Genomic_DNA"/>
</dbReference>
<dbReference type="SUPFAM" id="SSF52096">
    <property type="entry name" value="ClpP/crotonase"/>
    <property type="match status" value="1"/>
</dbReference>
<sequence length="259" mass="29732">MGTSRSKKLARHEQDEYTRKALLGDHIPEDNHDYRVNRLTFTIYVGGDPDSKDDDGDDPGVDHKMADRFEINLGMLSAIDTTKPVLVTMAGDGGHWDEGMQMFGAILTCPNPVTVFAVKGAWSMASIIPLAADRFVIRPPAQYMFHMGSWGFYGTEQEAETANTQRKRVNERMFMIYIARLKSQGMHKDWDEKQIREMLDEKIKKHVDVWLSADEAKQWGFADDVFDGNWDALRATKQNVERRKLMMTTLRKKIKLPIF</sequence>
<gene>
    <name evidence="1" type="ORF">UY67_C0007G0016</name>
</gene>
<organism evidence="1 2">
    <name type="scientific">Candidatus Kaiserbacteria bacterium GW2011_GWA2_52_12</name>
    <dbReference type="NCBI Taxonomy" id="1618671"/>
    <lineage>
        <taxon>Bacteria</taxon>
        <taxon>Candidatus Kaiseribacteriota</taxon>
    </lineage>
</organism>
<dbReference type="GO" id="GO:0006508">
    <property type="term" value="P:proteolysis"/>
    <property type="evidence" value="ECO:0007669"/>
    <property type="project" value="UniProtKB-KW"/>
</dbReference>
<dbReference type="Proteomes" id="UP000034273">
    <property type="component" value="Unassembled WGS sequence"/>
</dbReference>
<reference evidence="1 2" key="1">
    <citation type="journal article" date="2015" name="Nature">
        <title>rRNA introns, odd ribosomes, and small enigmatic genomes across a large radiation of phyla.</title>
        <authorList>
            <person name="Brown C.T."/>
            <person name="Hug L.A."/>
            <person name="Thomas B.C."/>
            <person name="Sharon I."/>
            <person name="Castelle C.J."/>
            <person name="Singh A."/>
            <person name="Wilkins M.J."/>
            <person name="Williams K.H."/>
            <person name="Banfield J.F."/>
        </authorList>
    </citation>
    <scope>NUCLEOTIDE SEQUENCE [LARGE SCALE GENOMIC DNA]</scope>
</reference>
<dbReference type="AlphaFoldDB" id="A0A0G1WZY6"/>
<protein>
    <submittedName>
        <fullName evidence="1">Head maturation protease</fullName>
    </submittedName>
</protein>
<keyword evidence="1" id="KW-0645">Protease</keyword>
<dbReference type="GO" id="GO:0008233">
    <property type="term" value="F:peptidase activity"/>
    <property type="evidence" value="ECO:0007669"/>
    <property type="project" value="UniProtKB-KW"/>
</dbReference>
<dbReference type="Gene3D" id="3.90.226.10">
    <property type="entry name" value="2-enoyl-CoA Hydratase, Chain A, domain 1"/>
    <property type="match status" value="1"/>
</dbReference>
<keyword evidence="1" id="KW-0378">Hydrolase</keyword>
<comment type="caution">
    <text evidence="1">The sequence shown here is derived from an EMBL/GenBank/DDBJ whole genome shotgun (WGS) entry which is preliminary data.</text>
</comment>
<evidence type="ECO:0000313" key="1">
    <source>
        <dbReference type="EMBL" id="KKW24448.1"/>
    </source>
</evidence>